<proteinExistence type="predicted"/>
<feature type="transmembrane region" description="Helical" evidence="1">
    <location>
        <begin position="29"/>
        <end position="52"/>
    </location>
</feature>
<reference evidence="2 3" key="1">
    <citation type="submission" date="2013-08" db="EMBL/GenBank/DDBJ databases">
        <authorList>
            <person name="Huang J."/>
            <person name="Wang G."/>
        </authorList>
    </citation>
    <scope>NUCLEOTIDE SEQUENCE [LARGE SCALE GENOMIC DNA]</scope>
    <source>
        <strain evidence="2 3">BH030004</strain>
    </source>
</reference>
<keyword evidence="1" id="KW-0812">Transmembrane</keyword>
<accession>A0A0A5I4T9</accession>
<gene>
    <name evidence="2" type="ORF">N783_18625</name>
</gene>
<protein>
    <submittedName>
        <fullName evidence="2">Uncharacterized protein</fullName>
    </submittedName>
</protein>
<sequence length="94" mass="10897">MFLYIMAALIIIGSWYLFNKRIKKKKSTLIFSLIMIGVPVFFHIFGMIYASITHNPSIGFTSAYLMSVLYINSLIMLIVHFAMDVKRRKEKRGS</sequence>
<evidence type="ECO:0000313" key="3">
    <source>
        <dbReference type="Proteomes" id="UP000030403"/>
    </source>
</evidence>
<dbReference type="RefSeq" id="WP_027445532.1">
    <property type="nucleotide sequence ID" value="NZ_AULJ01000012.1"/>
</dbReference>
<evidence type="ECO:0000256" key="1">
    <source>
        <dbReference type="SAM" id="Phobius"/>
    </source>
</evidence>
<evidence type="ECO:0000313" key="2">
    <source>
        <dbReference type="EMBL" id="KGX90847.1"/>
    </source>
</evidence>
<dbReference type="Proteomes" id="UP000030403">
    <property type="component" value="Unassembled WGS sequence"/>
</dbReference>
<keyword evidence="1" id="KW-0472">Membrane</keyword>
<keyword evidence="1" id="KW-1133">Transmembrane helix</keyword>
<comment type="caution">
    <text evidence="2">The sequence shown here is derived from an EMBL/GenBank/DDBJ whole genome shotgun (WGS) entry which is preliminary data.</text>
</comment>
<name>A0A0A5I4T9_9BACI</name>
<feature type="transmembrane region" description="Helical" evidence="1">
    <location>
        <begin position="64"/>
        <end position="83"/>
    </location>
</feature>
<organism evidence="2 3">
    <name type="scientific">Pontibacillus marinus BH030004 = DSM 16465</name>
    <dbReference type="NCBI Taxonomy" id="1385511"/>
    <lineage>
        <taxon>Bacteria</taxon>
        <taxon>Bacillati</taxon>
        <taxon>Bacillota</taxon>
        <taxon>Bacilli</taxon>
        <taxon>Bacillales</taxon>
        <taxon>Bacillaceae</taxon>
        <taxon>Pontibacillus</taxon>
    </lineage>
</organism>
<feature type="transmembrane region" description="Helical" evidence="1">
    <location>
        <begin position="6"/>
        <end position="22"/>
    </location>
</feature>
<dbReference type="AlphaFoldDB" id="A0A0A5I4T9"/>
<dbReference type="EMBL" id="AVPF01000005">
    <property type="protein sequence ID" value="KGX90847.1"/>
    <property type="molecule type" value="Genomic_DNA"/>
</dbReference>
<keyword evidence="3" id="KW-1185">Reference proteome</keyword>
<dbReference type="STRING" id="1385511.GCA_000425225_01169"/>